<reference evidence="1 2" key="1">
    <citation type="submission" date="2019-11" db="EMBL/GenBank/DDBJ databases">
        <title>Comparative genomics of hydrocarbon-degrading Desulfosarcina strains.</title>
        <authorList>
            <person name="Watanabe M."/>
            <person name="Kojima H."/>
            <person name="Fukui M."/>
        </authorList>
    </citation>
    <scope>NUCLEOTIDE SEQUENCE [LARGE SCALE GENOMIC DNA]</scope>
    <source>
        <strain evidence="2">oXyS1</strain>
    </source>
</reference>
<protein>
    <recommendedName>
        <fullName evidence="3">Winged helix-turn helix domain-containing protein</fullName>
    </recommendedName>
</protein>
<organism evidence="1 2">
    <name type="scientific">Desulfosarcina ovata subsp. ovata</name>
    <dbReference type="NCBI Taxonomy" id="2752305"/>
    <lineage>
        <taxon>Bacteria</taxon>
        <taxon>Pseudomonadati</taxon>
        <taxon>Thermodesulfobacteriota</taxon>
        <taxon>Desulfobacteria</taxon>
        <taxon>Desulfobacterales</taxon>
        <taxon>Desulfosarcinaceae</taxon>
        <taxon>Desulfosarcina</taxon>
    </lineage>
</organism>
<dbReference type="RefSeq" id="WP_155308617.1">
    <property type="nucleotide sequence ID" value="NZ_AP021879.1"/>
</dbReference>
<dbReference type="Proteomes" id="UP000422108">
    <property type="component" value="Chromosome"/>
</dbReference>
<evidence type="ECO:0008006" key="3">
    <source>
        <dbReference type="Google" id="ProtNLM"/>
    </source>
</evidence>
<sequence length="225" mass="26423">MAQGKALTPEEKKVIVALKEYFDRTIDDLEEQETLSVQRVANALGFGIATVKRTMADHGRGINFDKVEKIYRGRPQKALSDSVQTIVREYIRKANKEGAYITLEMLCQYLEDVAPEQEFSIRTLGRALDRWGFTFGKGIRTQRFKEKDHVVVARQRYLRRKIANRKGKGTVRPEVYLDESYVNKNHSNDFVWYYDDDGPWIQKPEKLNGKRSRYPPSNRFRHWFI</sequence>
<dbReference type="EMBL" id="AP021879">
    <property type="protein sequence ID" value="BBO87127.1"/>
    <property type="molecule type" value="Genomic_DNA"/>
</dbReference>
<gene>
    <name evidence="1" type="ORF">DSCOOX_03070</name>
</gene>
<evidence type="ECO:0000313" key="1">
    <source>
        <dbReference type="EMBL" id="BBO87127.1"/>
    </source>
</evidence>
<accession>A0A5K8A3V8</accession>
<evidence type="ECO:0000313" key="2">
    <source>
        <dbReference type="Proteomes" id="UP000422108"/>
    </source>
</evidence>
<keyword evidence="2" id="KW-1185">Reference proteome</keyword>
<proteinExistence type="predicted"/>
<name>A0A5K8A3V8_9BACT</name>
<dbReference type="AlphaFoldDB" id="A0A5K8A3V8"/>